<dbReference type="InterPro" id="IPR004113">
    <property type="entry name" value="FAD-bd_oxidored_4_C"/>
</dbReference>
<dbReference type="Pfam" id="PF01565">
    <property type="entry name" value="FAD_binding_4"/>
    <property type="match status" value="1"/>
</dbReference>
<dbReference type="InterPro" id="IPR016164">
    <property type="entry name" value="FAD-linked_Oxase-like_C"/>
</dbReference>
<reference evidence="8" key="1">
    <citation type="journal article" date="2023" name="Arch. Microbiol.">
        <title>Desulfoferula mesophilus gen. nov. sp. nov., a mesophilic sulfate-reducing bacterium isolated from a brackish lake sediment.</title>
        <authorList>
            <person name="Watanabe T."/>
            <person name="Yabe T."/>
            <person name="Tsuji J.M."/>
            <person name="Fukui M."/>
        </authorList>
    </citation>
    <scope>NUCLEOTIDE SEQUENCE [LARGE SCALE GENOMIC DNA]</scope>
    <source>
        <strain evidence="8">12FAK</strain>
    </source>
</reference>
<dbReference type="GO" id="GO:0071949">
    <property type="term" value="F:FAD binding"/>
    <property type="evidence" value="ECO:0007669"/>
    <property type="project" value="InterPro"/>
</dbReference>
<dbReference type="SUPFAM" id="SSF55103">
    <property type="entry name" value="FAD-linked oxidases, C-terminal domain"/>
    <property type="match status" value="1"/>
</dbReference>
<dbReference type="RefSeq" id="WP_338606383.1">
    <property type="nucleotide sequence ID" value="NZ_AP028679.1"/>
</dbReference>
<evidence type="ECO:0000313" key="7">
    <source>
        <dbReference type="EMBL" id="BEQ14681.1"/>
    </source>
</evidence>
<dbReference type="PANTHER" id="PTHR42934:SF3">
    <property type="entry name" value="D-LACTATE DEHYDROGENASE"/>
    <property type="match status" value="1"/>
</dbReference>
<evidence type="ECO:0000256" key="4">
    <source>
        <dbReference type="ARBA" id="ARBA00022827"/>
    </source>
</evidence>
<feature type="domain" description="FAD-binding PCMH-type" evidence="6">
    <location>
        <begin position="35"/>
        <end position="214"/>
    </location>
</feature>
<proteinExistence type="inferred from homology"/>
<sequence length="459" mass="49260">MDQRDKDAIKEIVGEDHFTDELIDLVSYSYDSSDHDHRPDCAVYPADAEEIGKILQLANQRGFAVVPRGAGTSLAGSTVPAKGGVVLDMVRMNRILDIRIPDRQVVVQPGVVYAELQKALAPSGFCFPPDPASGKVCTLGGNVATNAGGIRGAKYGVTRDYVLALEVVLPDGRIVHTGTKCMKSASGLDLTRLFVGSEGVLGVITEITLKINPMPTASRTALASFETLRQAGQAVTDIMHSGILPSVLEIMEENTIRVLRENYGAELPDVKALLLVETDGYTDAEAAYAMGKVVSAFEANQAKTVSQAKDKASAEKLWAIRRSAGSVAGGLRPNNLSEDVTVPISKVPDLLEGIQKIMEGQPYPFVIFGHAGDGNLHPKIMFDGADPVQVKDVHHIAEQVFRLTCNLGGTLTGEHGIGLAKAPYMTMEHEPLAMELMRLLKRTLDPNNVLNPGKMALDD</sequence>
<dbReference type="Gene3D" id="3.30.465.10">
    <property type="match status" value="1"/>
</dbReference>
<keyword evidence="3" id="KW-0285">Flavoprotein</keyword>
<keyword evidence="5" id="KW-0560">Oxidoreductase</keyword>
<accession>A0AAU9EL36</accession>
<dbReference type="Proteomes" id="UP001366166">
    <property type="component" value="Chromosome"/>
</dbReference>
<dbReference type="KEGG" id="dmp:FAK_17470"/>
<dbReference type="Gene3D" id="1.10.45.10">
    <property type="entry name" value="Vanillyl-alcohol Oxidase, Chain A, domain 4"/>
    <property type="match status" value="1"/>
</dbReference>
<organism evidence="7 8">
    <name type="scientific">Desulfoferula mesophila</name>
    <dbReference type="NCBI Taxonomy" id="3058419"/>
    <lineage>
        <taxon>Bacteria</taxon>
        <taxon>Pseudomonadati</taxon>
        <taxon>Thermodesulfobacteriota</taxon>
        <taxon>Desulfarculia</taxon>
        <taxon>Desulfarculales</taxon>
        <taxon>Desulfarculaceae</taxon>
        <taxon>Desulfoferula</taxon>
    </lineage>
</organism>
<evidence type="ECO:0000256" key="2">
    <source>
        <dbReference type="ARBA" id="ARBA00008000"/>
    </source>
</evidence>
<dbReference type="Gene3D" id="3.30.70.2740">
    <property type="match status" value="1"/>
</dbReference>
<dbReference type="PANTHER" id="PTHR42934">
    <property type="entry name" value="GLYCOLATE OXIDASE SUBUNIT GLCD"/>
    <property type="match status" value="1"/>
</dbReference>
<comment type="cofactor">
    <cofactor evidence="1">
        <name>FAD</name>
        <dbReference type="ChEBI" id="CHEBI:57692"/>
    </cofactor>
</comment>
<evidence type="ECO:0000256" key="5">
    <source>
        <dbReference type="ARBA" id="ARBA00023002"/>
    </source>
</evidence>
<dbReference type="FunFam" id="1.10.45.10:FF:000001">
    <property type="entry name" value="D-lactate dehydrogenase mitochondrial"/>
    <property type="match status" value="1"/>
</dbReference>
<keyword evidence="4" id="KW-0274">FAD</keyword>
<dbReference type="GO" id="GO:0016491">
    <property type="term" value="F:oxidoreductase activity"/>
    <property type="evidence" value="ECO:0007669"/>
    <property type="project" value="UniProtKB-KW"/>
</dbReference>
<dbReference type="FunFam" id="3.30.70.2740:FF:000001">
    <property type="entry name" value="D-lactate dehydrogenase mitochondrial"/>
    <property type="match status" value="1"/>
</dbReference>
<dbReference type="AlphaFoldDB" id="A0AAU9EL36"/>
<evidence type="ECO:0000256" key="3">
    <source>
        <dbReference type="ARBA" id="ARBA00022630"/>
    </source>
</evidence>
<dbReference type="SUPFAM" id="SSF56176">
    <property type="entry name" value="FAD-binding/transporter-associated domain-like"/>
    <property type="match status" value="1"/>
</dbReference>
<dbReference type="InterPro" id="IPR016166">
    <property type="entry name" value="FAD-bd_PCMH"/>
</dbReference>
<dbReference type="InterPro" id="IPR006094">
    <property type="entry name" value="Oxid_FAD_bind_N"/>
</dbReference>
<dbReference type="InterPro" id="IPR016171">
    <property type="entry name" value="Vanillyl_alc_oxidase_C-sub2"/>
</dbReference>
<dbReference type="PROSITE" id="PS51387">
    <property type="entry name" value="FAD_PCMH"/>
    <property type="match status" value="1"/>
</dbReference>
<dbReference type="InterPro" id="IPR016169">
    <property type="entry name" value="FAD-bd_PCMH_sub2"/>
</dbReference>
<gene>
    <name evidence="7" type="primary">glcD-1</name>
    <name evidence="7" type="ORF">FAK_17470</name>
</gene>
<dbReference type="EMBL" id="AP028679">
    <property type="protein sequence ID" value="BEQ14681.1"/>
    <property type="molecule type" value="Genomic_DNA"/>
</dbReference>
<name>A0AAU9EL36_9BACT</name>
<dbReference type="InterPro" id="IPR036318">
    <property type="entry name" value="FAD-bd_PCMH-like_sf"/>
</dbReference>
<evidence type="ECO:0000256" key="1">
    <source>
        <dbReference type="ARBA" id="ARBA00001974"/>
    </source>
</evidence>
<keyword evidence="8" id="KW-1185">Reference proteome</keyword>
<dbReference type="InterPro" id="IPR051914">
    <property type="entry name" value="FAD-linked_OxidoTrans_Type4"/>
</dbReference>
<protein>
    <submittedName>
        <fullName evidence="7">FAD-binding protein</fullName>
    </submittedName>
</protein>
<dbReference type="Pfam" id="PF02913">
    <property type="entry name" value="FAD-oxidase_C"/>
    <property type="match status" value="1"/>
</dbReference>
<evidence type="ECO:0000259" key="6">
    <source>
        <dbReference type="PROSITE" id="PS51387"/>
    </source>
</evidence>
<evidence type="ECO:0000313" key="8">
    <source>
        <dbReference type="Proteomes" id="UP001366166"/>
    </source>
</evidence>
<comment type="similarity">
    <text evidence="2">Belongs to the FAD-binding oxidoreductase/transferase type 4 family.</text>
</comment>